<reference evidence="1" key="1">
    <citation type="journal article" date="2014" name="Front. Microbiol.">
        <title>High frequency of phylogenetically diverse reductive dehalogenase-homologous genes in deep subseafloor sedimentary metagenomes.</title>
        <authorList>
            <person name="Kawai M."/>
            <person name="Futagami T."/>
            <person name="Toyoda A."/>
            <person name="Takaki Y."/>
            <person name="Nishi S."/>
            <person name="Hori S."/>
            <person name="Arai W."/>
            <person name="Tsubouchi T."/>
            <person name="Morono Y."/>
            <person name="Uchiyama I."/>
            <person name="Ito T."/>
            <person name="Fujiyama A."/>
            <person name="Inagaki F."/>
            <person name="Takami H."/>
        </authorList>
    </citation>
    <scope>NUCLEOTIDE SEQUENCE</scope>
    <source>
        <strain evidence="1">Expedition CK06-06</strain>
    </source>
</reference>
<protein>
    <submittedName>
        <fullName evidence="1">Uncharacterized protein</fullName>
    </submittedName>
</protein>
<feature type="non-terminal residue" evidence="1">
    <location>
        <position position="1"/>
    </location>
</feature>
<gene>
    <name evidence="1" type="ORF">S03H2_31230</name>
</gene>
<proteinExistence type="predicted"/>
<dbReference type="AlphaFoldDB" id="X1GVP0"/>
<sequence>GVVLGGIYLATRAKAAPEGPAAAIKIEVLDAGGNPVQANSPLTLDEGASYTVAVAVTNTTTKGGLPHEADLETWVMAAANWTDLIPGDIFPQHYLPTSIVYFYSSLVIPLGLGGATGAITVNVFDPEDNLVATVTKPISIRSMDIVYGATVTVGV</sequence>
<name>X1GVP0_9ZZZZ</name>
<accession>X1GVP0</accession>
<organism evidence="1">
    <name type="scientific">marine sediment metagenome</name>
    <dbReference type="NCBI Taxonomy" id="412755"/>
    <lineage>
        <taxon>unclassified sequences</taxon>
        <taxon>metagenomes</taxon>
        <taxon>ecological metagenomes</taxon>
    </lineage>
</organism>
<dbReference type="EMBL" id="BARU01018926">
    <property type="protein sequence ID" value="GAH61237.1"/>
    <property type="molecule type" value="Genomic_DNA"/>
</dbReference>
<evidence type="ECO:0000313" key="1">
    <source>
        <dbReference type="EMBL" id="GAH61237.1"/>
    </source>
</evidence>
<comment type="caution">
    <text evidence="1">The sequence shown here is derived from an EMBL/GenBank/DDBJ whole genome shotgun (WGS) entry which is preliminary data.</text>
</comment>